<comment type="caution">
    <text evidence="7">The sequence shown here is derived from an EMBL/GenBank/DDBJ whole genome shotgun (WGS) entry which is preliminary data.</text>
</comment>
<keyword evidence="8" id="KW-1185">Reference proteome</keyword>
<protein>
    <submittedName>
        <fullName evidence="7">TetR/AcrR family transcriptional regulator</fullName>
    </submittedName>
</protein>
<dbReference type="InterPro" id="IPR050109">
    <property type="entry name" value="HTH-type_TetR-like_transc_reg"/>
</dbReference>
<evidence type="ECO:0000256" key="4">
    <source>
        <dbReference type="ARBA" id="ARBA00023163"/>
    </source>
</evidence>
<dbReference type="SUPFAM" id="SSF46689">
    <property type="entry name" value="Homeodomain-like"/>
    <property type="match status" value="1"/>
</dbReference>
<dbReference type="RefSeq" id="WP_344238266.1">
    <property type="nucleotide sequence ID" value="NZ_BAAAHH010000004.1"/>
</dbReference>
<dbReference type="InterPro" id="IPR036271">
    <property type="entry name" value="Tet_transcr_reg_TetR-rel_C_sf"/>
</dbReference>
<name>A0ABP4B3D2_9ACTN</name>
<dbReference type="Pfam" id="PF00440">
    <property type="entry name" value="TetR_N"/>
    <property type="match status" value="1"/>
</dbReference>
<keyword evidence="1" id="KW-0678">Repressor</keyword>
<dbReference type="PANTHER" id="PTHR30055">
    <property type="entry name" value="HTH-TYPE TRANSCRIPTIONAL REGULATOR RUTR"/>
    <property type="match status" value="1"/>
</dbReference>
<dbReference type="PROSITE" id="PS50977">
    <property type="entry name" value="HTH_TETR_2"/>
    <property type="match status" value="1"/>
</dbReference>
<feature type="domain" description="HTH tetR-type" evidence="6">
    <location>
        <begin position="27"/>
        <end position="87"/>
    </location>
</feature>
<dbReference type="EMBL" id="BAAAHH010000004">
    <property type="protein sequence ID" value="GAA0943500.1"/>
    <property type="molecule type" value="Genomic_DNA"/>
</dbReference>
<proteinExistence type="predicted"/>
<evidence type="ECO:0000256" key="5">
    <source>
        <dbReference type="PROSITE-ProRule" id="PRU00335"/>
    </source>
</evidence>
<evidence type="ECO:0000256" key="3">
    <source>
        <dbReference type="ARBA" id="ARBA00023125"/>
    </source>
</evidence>
<dbReference type="Gene3D" id="1.10.10.60">
    <property type="entry name" value="Homeodomain-like"/>
    <property type="match status" value="1"/>
</dbReference>
<keyword evidence="3 5" id="KW-0238">DNA-binding</keyword>
<keyword evidence="2" id="KW-0805">Transcription regulation</keyword>
<dbReference type="SUPFAM" id="SSF48498">
    <property type="entry name" value="Tetracyclin repressor-like, C-terminal domain"/>
    <property type="match status" value="1"/>
</dbReference>
<sequence length="284" mass="31438">MARGRAGDPDHAVELLWREGGARPRQGLSLDRIVRAGVALADAEGLAGLSMRKVAERLGFTTMSLYRHVPGRDQLIDLMCDEVAAEAGAAPEEGDWRTRLEACAREGWELRRRHPWLAEVRGGRHIPGPHAIARYERMLSAVVDTGLTPAEVIAVVGLVGRFLDSEALLLVEAAEAERRSGVSHEEWWGGRDALFERLPAYPTITRLWEEGGFDDPEDPFEFGLARLLDGISLMIHERYESRDETGVCTVCGTPVDQPASGRPRAYCSPSCRQRAYRRRRSGGA</sequence>
<evidence type="ECO:0000256" key="2">
    <source>
        <dbReference type="ARBA" id="ARBA00023015"/>
    </source>
</evidence>
<gene>
    <name evidence="7" type="ORF">GCM10009550_15550</name>
</gene>
<organism evidence="7 8">
    <name type="scientific">Actinocorallia libanotica</name>
    <dbReference type="NCBI Taxonomy" id="46162"/>
    <lineage>
        <taxon>Bacteria</taxon>
        <taxon>Bacillati</taxon>
        <taxon>Actinomycetota</taxon>
        <taxon>Actinomycetes</taxon>
        <taxon>Streptosporangiales</taxon>
        <taxon>Thermomonosporaceae</taxon>
        <taxon>Actinocorallia</taxon>
    </lineage>
</organism>
<reference evidence="8" key="1">
    <citation type="journal article" date="2019" name="Int. J. Syst. Evol. Microbiol.">
        <title>The Global Catalogue of Microorganisms (GCM) 10K type strain sequencing project: providing services to taxonomists for standard genome sequencing and annotation.</title>
        <authorList>
            <consortium name="The Broad Institute Genomics Platform"/>
            <consortium name="The Broad Institute Genome Sequencing Center for Infectious Disease"/>
            <person name="Wu L."/>
            <person name="Ma J."/>
        </authorList>
    </citation>
    <scope>NUCLEOTIDE SEQUENCE [LARGE SCALE GENOMIC DNA]</scope>
    <source>
        <strain evidence="8">JCM 10696</strain>
    </source>
</reference>
<dbReference type="PRINTS" id="PR00400">
    <property type="entry name" value="TETREPRESSOR"/>
</dbReference>
<dbReference type="PANTHER" id="PTHR30055:SF151">
    <property type="entry name" value="TRANSCRIPTIONAL REGULATORY PROTEIN"/>
    <property type="match status" value="1"/>
</dbReference>
<dbReference type="Pfam" id="PF02909">
    <property type="entry name" value="TetR_C_1"/>
    <property type="match status" value="1"/>
</dbReference>
<accession>A0ABP4B3D2</accession>
<dbReference type="InterPro" id="IPR001647">
    <property type="entry name" value="HTH_TetR"/>
</dbReference>
<dbReference type="InterPro" id="IPR003012">
    <property type="entry name" value="Tet_transcr_reg_TetR"/>
</dbReference>
<evidence type="ECO:0000313" key="8">
    <source>
        <dbReference type="Proteomes" id="UP001500665"/>
    </source>
</evidence>
<dbReference type="InterPro" id="IPR004111">
    <property type="entry name" value="Repressor_TetR_C"/>
</dbReference>
<evidence type="ECO:0000313" key="7">
    <source>
        <dbReference type="EMBL" id="GAA0943500.1"/>
    </source>
</evidence>
<dbReference type="InterPro" id="IPR009057">
    <property type="entry name" value="Homeodomain-like_sf"/>
</dbReference>
<dbReference type="Proteomes" id="UP001500665">
    <property type="component" value="Unassembled WGS sequence"/>
</dbReference>
<evidence type="ECO:0000259" key="6">
    <source>
        <dbReference type="PROSITE" id="PS50977"/>
    </source>
</evidence>
<dbReference type="Gene3D" id="1.10.357.10">
    <property type="entry name" value="Tetracycline Repressor, domain 2"/>
    <property type="match status" value="1"/>
</dbReference>
<feature type="DNA-binding region" description="H-T-H motif" evidence="5">
    <location>
        <begin position="50"/>
        <end position="69"/>
    </location>
</feature>
<evidence type="ECO:0000256" key="1">
    <source>
        <dbReference type="ARBA" id="ARBA00022491"/>
    </source>
</evidence>
<keyword evidence="4" id="KW-0804">Transcription</keyword>